<dbReference type="AlphaFoldDB" id="A0A0G1RUA0"/>
<organism evidence="2 3">
    <name type="scientific">Candidatus Beckwithbacteria bacterium GW2011_GWB1_47_15</name>
    <dbReference type="NCBI Taxonomy" id="1618371"/>
    <lineage>
        <taxon>Bacteria</taxon>
        <taxon>Candidatus Beckwithiibacteriota</taxon>
    </lineage>
</organism>
<keyword evidence="1" id="KW-0812">Transmembrane</keyword>
<proteinExistence type="predicted"/>
<name>A0A0G1RUA0_9BACT</name>
<evidence type="ECO:0000313" key="2">
    <source>
        <dbReference type="EMBL" id="KKU60646.1"/>
    </source>
</evidence>
<keyword evidence="1" id="KW-0472">Membrane</keyword>
<gene>
    <name evidence="2" type="ORF">UX85_C0008G0020</name>
</gene>
<evidence type="ECO:0000256" key="1">
    <source>
        <dbReference type="SAM" id="Phobius"/>
    </source>
</evidence>
<evidence type="ECO:0000313" key="3">
    <source>
        <dbReference type="Proteomes" id="UP000033860"/>
    </source>
</evidence>
<protein>
    <submittedName>
        <fullName evidence="2">Uncharacterized protein</fullName>
    </submittedName>
</protein>
<comment type="caution">
    <text evidence="2">The sequence shown here is derived from an EMBL/GenBank/DDBJ whole genome shotgun (WGS) entry which is preliminary data.</text>
</comment>
<feature type="transmembrane region" description="Helical" evidence="1">
    <location>
        <begin position="76"/>
        <end position="98"/>
    </location>
</feature>
<accession>A0A0G1RUA0</accession>
<dbReference type="Proteomes" id="UP000033860">
    <property type="component" value="Unassembled WGS sequence"/>
</dbReference>
<keyword evidence="1" id="KW-1133">Transmembrane helix</keyword>
<reference evidence="2 3" key="1">
    <citation type="journal article" date="2015" name="Nature">
        <title>rRNA introns, odd ribosomes, and small enigmatic genomes across a large radiation of phyla.</title>
        <authorList>
            <person name="Brown C.T."/>
            <person name="Hug L.A."/>
            <person name="Thomas B.C."/>
            <person name="Sharon I."/>
            <person name="Castelle C.J."/>
            <person name="Singh A."/>
            <person name="Wilkins M.J."/>
            <person name="Williams K.H."/>
            <person name="Banfield J.F."/>
        </authorList>
    </citation>
    <scope>NUCLEOTIDE SEQUENCE [LARGE SCALE GENOMIC DNA]</scope>
</reference>
<sequence length="117" mass="12350">MASEPKSIGDFFSRNPQGYSFSGSGLAGNISNIFSNLIGIISLVAGVVFLIYFMLGAINWITAGGEAQKAQKARAMITSALIGLTVSVLAYPMAFVLAQLVGIPFAEPAEFINNLIF</sequence>
<feature type="transmembrane region" description="Helical" evidence="1">
    <location>
        <begin position="33"/>
        <end position="55"/>
    </location>
</feature>
<dbReference type="EMBL" id="LCNT01000008">
    <property type="protein sequence ID" value="KKU60646.1"/>
    <property type="molecule type" value="Genomic_DNA"/>
</dbReference>